<dbReference type="EMBL" id="FXSZ01000004">
    <property type="protein sequence ID" value="SMO58734.1"/>
    <property type="molecule type" value="Genomic_DNA"/>
</dbReference>
<dbReference type="Proteomes" id="UP000315971">
    <property type="component" value="Unassembled WGS sequence"/>
</dbReference>
<keyword evidence="1" id="KW-0418">Kinase</keyword>
<name>A0A521CH31_9SPHI</name>
<dbReference type="GO" id="GO:0016301">
    <property type="term" value="F:kinase activity"/>
    <property type="evidence" value="ECO:0007669"/>
    <property type="project" value="UniProtKB-KW"/>
</dbReference>
<evidence type="ECO:0000313" key="1">
    <source>
        <dbReference type="EMBL" id="SMO58734.1"/>
    </source>
</evidence>
<evidence type="ECO:0000313" key="2">
    <source>
        <dbReference type="Proteomes" id="UP000315971"/>
    </source>
</evidence>
<protein>
    <submittedName>
        <fullName evidence="1">Shikimate kinase</fullName>
    </submittedName>
</protein>
<dbReference type="SUPFAM" id="SSF52540">
    <property type="entry name" value="P-loop containing nucleoside triphosphate hydrolases"/>
    <property type="match status" value="1"/>
</dbReference>
<dbReference type="Gene3D" id="3.40.50.300">
    <property type="entry name" value="P-loop containing nucleotide triphosphate hydrolases"/>
    <property type="match status" value="1"/>
</dbReference>
<dbReference type="InterPro" id="IPR027417">
    <property type="entry name" value="P-loop_NTPase"/>
</dbReference>
<dbReference type="OrthoDB" id="1493034at2"/>
<sequence length="210" mass="24287">MNNKTVILTGFSTAGKSHYLREICKINLYPIYFLDSDKFVSKEFDGHIYNIFMKLGREDAIRYIETKEQEFIQHLSDIKVPTLVAAGPFLLIRDGWDNYVTNFRPQIIYLKKSLENIHKDLSARKADQKNTLDVRNPNFGSWDLSVTTEIKDGTYQDIPDSSALANIKEHLTRIVPIYEKFAQETYDSDQLRNNADKSNALTSTIIEKLR</sequence>
<keyword evidence="1" id="KW-0808">Transferase</keyword>
<accession>A0A521CH31</accession>
<dbReference type="AlphaFoldDB" id="A0A521CH31"/>
<dbReference type="Pfam" id="PF01202">
    <property type="entry name" value="SKI"/>
    <property type="match status" value="1"/>
</dbReference>
<proteinExistence type="predicted"/>
<dbReference type="InterPro" id="IPR031322">
    <property type="entry name" value="Shikimate/glucono_kinase"/>
</dbReference>
<reference evidence="1 2" key="1">
    <citation type="submission" date="2017-05" db="EMBL/GenBank/DDBJ databases">
        <authorList>
            <person name="Varghese N."/>
            <person name="Submissions S."/>
        </authorList>
    </citation>
    <scope>NUCLEOTIDE SEQUENCE [LARGE SCALE GENOMIC DNA]</scope>
    <source>
        <strain evidence="1 2">DSM 21342</strain>
    </source>
</reference>
<organism evidence="1 2">
    <name type="scientific">Solitalea koreensis</name>
    <dbReference type="NCBI Taxonomy" id="543615"/>
    <lineage>
        <taxon>Bacteria</taxon>
        <taxon>Pseudomonadati</taxon>
        <taxon>Bacteroidota</taxon>
        <taxon>Sphingobacteriia</taxon>
        <taxon>Sphingobacteriales</taxon>
        <taxon>Sphingobacteriaceae</taxon>
        <taxon>Solitalea</taxon>
    </lineage>
</organism>
<keyword evidence="2" id="KW-1185">Reference proteome</keyword>
<gene>
    <name evidence="1" type="ORF">SAMN06265350_10467</name>
</gene>
<dbReference type="RefSeq" id="WP_142602969.1">
    <property type="nucleotide sequence ID" value="NZ_FXSZ01000004.1"/>
</dbReference>